<reference evidence="2 3" key="1">
    <citation type="submission" date="2023-07" db="EMBL/GenBank/DDBJ databases">
        <title>Sorghum-associated microbial communities from plants grown in Nebraska, USA.</title>
        <authorList>
            <person name="Schachtman D."/>
        </authorList>
    </citation>
    <scope>NUCLEOTIDE SEQUENCE [LARGE SCALE GENOMIC DNA]</scope>
    <source>
        <strain evidence="2 3">DS1027</strain>
    </source>
</reference>
<protein>
    <submittedName>
        <fullName evidence="2">Capsular polysaccharide export protein</fullName>
    </submittedName>
</protein>
<accession>A0ABU1MRU7</accession>
<comment type="caution">
    <text evidence="2">The sequence shown here is derived from an EMBL/GenBank/DDBJ whole genome shotgun (WGS) entry which is preliminary data.</text>
</comment>
<name>A0ABU1MRU7_9SPHN</name>
<sequence length="471" mass="51675">MMERRRTVREGSESRDARLAASAGWHGRAADGGWASFAGKRILLLQGPVGPFFSRLARDLRRAGAQVRKVNFHAGDQMFFPDGHTWRGPMAEWPAWLERHLAAWQIDCVMLFGDCRPVHQAARTVCQRHGVPVGVFEEGYLRPNHVTFEWGGVNANSTLPRDAQALVGATPAGPSWPRPEGAAPAVPVPPTFWRMALWAMLYFAAGALFAWRFPHYVHHRPLELVQALPWLRSAWRKPLRARAQRALLPRLTGAESGGWFLVPLQVHNDSQVLHHADTGGVAGFIASTIASFARHAPPDCLLVIKHHPMDRGYRDYRALVASEAGRHGCAERVLCLHDQPTLLLLQHCRGVITINSTVGLSALGAGRATKTMGKAFYDIPGLTYQGPLHRFWHEAPQARPDRALWLTLERTIMAEALLNGSFYRRAAPGSATGLTTAPPPVPQHGPVSLGAWPPVPPTDSSTAPQPAALVA</sequence>
<feature type="region of interest" description="Disordered" evidence="1">
    <location>
        <begin position="431"/>
        <end position="471"/>
    </location>
</feature>
<dbReference type="CDD" id="cd16441">
    <property type="entry name" value="beta_Kdo_transferase_KpsS"/>
    <property type="match status" value="1"/>
</dbReference>
<evidence type="ECO:0000313" key="2">
    <source>
        <dbReference type="EMBL" id="MDR6512721.1"/>
    </source>
</evidence>
<proteinExistence type="predicted"/>
<dbReference type="Proteomes" id="UP001184150">
    <property type="component" value="Unassembled WGS sequence"/>
</dbReference>
<keyword evidence="3" id="KW-1185">Reference proteome</keyword>
<organism evidence="2 3">
    <name type="scientific">Novosphingobium capsulatum</name>
    <dbReference type="NCBI Taxonomy" id="13688"/>
    <lineage>
        <taxon>Bacteria</taxon>
        <taxon>Pseudomonadati</taxon>
        <taxon>Pseudomonadota</taxon>
        <taxon>Alphaproteobacteria</taxon>
        <taxon>Sphingomonadales</taxon>
        <taxon>Sphingomonadaceae</taxon>
        <taxon>Novosphingobium</taxon>
    </lineage>
</organism>
<dbReference type="Pfam" id="PF05159">
    <property type="entry name" value="Capsule_synth"/>
    <property type="match status" value="1"/>
</dbReference>
<dbReference type="EMBL" id="JAVDRD010000011">
    <property type="protein sequence ID" value="MDR6512721.1"/>
    <property type="molecule type" value="Genomic_DNA"/>
</dbReference>
<gene>
    <name evidence="2" type="ORF">J2792_003606</name>
</gene>
<evidence type="ECO:0000256" key="1">
    <source>
        <dbReference type="SAM" id="MobiDB-lite"/>
    </source>
</evidence>
<dbReference type="InterPro" id="IPR007833">
    <property type="entry name" value="Capsule_polysaccharide_synth"/>
</dbReference>
<dbReference type="RefSeq" id="WP_309806189.1">
    <property type="nucleotide sequence ID" value="NZ_JAVDRD010000011.1"/>
</dbReference>
<evidence type="ECO:0000313" key="3">
    <source>
        <dbReference type="Proteomes" id="UP001184150"/>
    </source>
</evidence>